<dbReference type="PANTHER" id="PTHR38784:SF1">
    <property type="entry name" value="SUCROSE PHOSPHORYLASE"/>
    <property type="match status" value="1"/>
</dbReference>
<dbReference type="SUPFAM" id="SSF51445">
    <property type="entry name" value="(Trans)glycosidases"/>
    <property type="match status" value="1"/>
</dbReference>
<evidence type="ECO:0000256" key="2">
    <source>
        <dbReference type="ARBA" id="ARBA00022676"/>
    </source>
</evidence>
<dbReference type="PANTHER" id="PTHR38784">
    <property type="entry name" value="SUCROSE PHOSPHORYLASE"/>
    <property type="match status" value="1"/>
</dbReference>
<dbReference type="EMBL" id="CP101988">
    <property type="protein sequence ID" value="UUI76716.1"/>
    <property type="molecule type" value="Genomic_DNA"/>
</dbReference>
<dbReference type="InterPro" id="IPR006047">
    <property type="entry name" value="GH13_cat_dom"/>
</dbReference>
<keyword evidence="6" id="KW-1185">Reference proteome</keyword>
<accession>A0ABY5L5C1</accession>
<keyword evidence="3 5" id="KW-0808">Transferase</keyword>
<dbReference type="PIRSF" id="PIRSF003059">
    <property type="entry name" value="Sucrose_phosphorylase"/>
    <property type="match status" value="1"/>
</dbReference>
<evidence type="ECO:0000313" key="5">
    <source>
        <dbReference type="EMBL" id="UUI76716.1"/>
    </source>
</evidence>
<evidence type="ECO:0000256" key="3">
    <source>
        <dbReference type="ARBA" id="ARBA00022679"/>
    </source>
</evidence>
<organism evidence="5 6">
    <name type="scientific">Cellulomonas chengniuliangii</name>
    <dbReference type="NCBI Taxonomy" id="2968084"/>
    <lineage>
        <taxon>Bacteria</taxon>
        <taxon>Bacillati</taxon>
        <taxon>Actinomycetota</taxon>
        <taxon>Actinomycetes</taxon>
        <taxon>Micrococcales</taxon>
        <taxon>Cellulomonadaceae</taxon>
        <taxon>Cellulomonas</taxon>
    </lineage>
</organism>
<dbReference type="Pfam" id="PF00128">
    <property type="entry name" value="Alpha-amylase"/>
    <property type="match status" value="1"/>
</dbReference>
<evidence type="ECO:0000259" key="4">
    <source>
        <dbReference type="SMART" id="SM00642"/>
    </source>
</evidence>
<dbReference type="GO" id="GO:0009018">
    <property type="term" value="F:sucrose phosphorylase activity"/>
    <property type="evidence" value="ECO:0007669"/>
    <property type="project" value="UniProtKB-EC"/>
</dbReference>
<dbReference type="InterPro" id="IPR017853">
    <property type="entry name" value="GH"/>
</dbReference>
<evidence type="ECO:0000313" key="6">
    <source>
        <dbReference type="Proteomes" id="UP001316189"/>
    </source>
</evidence>
<dbReference type="SMART" id="SM00642">
    <property type="entry name" value="Aamy"/>
    <property type="match status" value="1"/>
</dbReference>
<protein>
    <submittedName>
        <fullName evidence="5">Sucrose phosphorylase</fullName>
        <ecNumber evidence="5">2.4.1.7</ecNumber>
    </submittedName>
</protein>
<dbReference type="Gene3D" id="3.20.20.80">
    <property type="entry name" value="Glycosidases"/>
    <property type="match status" value="1"/>
</dbReference>
<keyword evidence="2 5" id="KW-0328">Glycosyltransferase</keyword>
<sequence>MGGAAERRPRRRRGVQLIVYPNRFGATIAGLLRLLDGPLLRDVFEGVHLLPFYIPFDGADGGFDPVDHTQVDPRLGDWEDVRELASRYEVVADVIANHMSAQSPQFLDTVARGDASEHAGMFLTMGSVFTEGASEKDLLSIYRPRPGIPFTVMPWGEGRRLVWTTFTEHQVDLDVDDAETAAYIDEVLRALAGAGVDMVRLDAVGYVVKTAGTSCFMTPATMEFIHRITARAHELGMEVLAEAHTHYAMQVALASAVDWVYDFALPPLVLYSLYTGDGDPLRRWLGLRPDNCVTVLDTHDGIGVIDVGPSRHGSRQAGLLAPDQIDQIVEGIYERAGQESRLSTGRSASNVDIYQVNTTYYDALGRDDHRYLLARALQFFTPGLPQVYYVGLLAGHNDLALLAQTGVGRDINRGRYLTPDVEEHLARPVVAALFELIRFRNAHPAFTGDFDFGGSGAVITMTWTLGEHRATLTANLVAGQATITWTDRKGRLQRTANLLNPPWHTPDDLSQ</sequence>
<comment type="similarity">
    <text evidence="1">Belongs to the glycosyl hydrolase 13 family. Sucrose phosphorylase subfamily.</text>
</comment>
<evidence type="ECO:0000256" key="1">
    <source>
        <dbReference type="ARBA" id="ARBA00008452"/>
    </source>
</evidence>
<dbReference type="Gene3D" id="3.90.400.10">
    <property type="entry name" value="Oligo-1,6-glucosidase, Domain 2"/>
    <property type="match status" value="1"/>
</dbReference>
<dbReference type="InterPro" id="IPR022527">
    <property type="entry name" value="Sucrose_phospho"/>
</dbReference>
<dbReference type="NCBIfam" id="TIGR03852">
    <property type="entry name" value="sucrose_gtfA"/>
    <property type="match status" value="1"/>
</dbReference>
<dbReference type="RefSeq" id="WP_227569005.1">
    <property type="nucleotide sequence ID" value="NZ_CP101988.1"/>
</dbReference>
<dbReference type="Proteomes" id="UP001316189">
    <property type="component" value="Chromosome"/>
</dbReference>
<proteinExistence type="inferred from homology"/>
<dbReference type="InterPro" id="IPR045857">
    <property type="entry name" value="O16G_dom_2"/>
</dbReference>
<dbReference type="EC" id="2.4.1.7" evidence="5"/>
<dbReference type="InterPro" id="IPR016377">
    <property type="entry name" value="Sucrose_GGa_phosphorylase-rel"/>
</dbReference>
<gene>
    <name evidence="5" type="primary">gtfA</name>
    <name evidence="5" type="ORF">NP064_07500</name>
</gene>
<name>A0ABY5L5C1_9CELL</name>
<feature type="domain" description="Glycosyl hydrolase family 13 catalytic" evidence="4">
    <location>
        <begin position="18"/>
        <end position="440"/>
    </location>
</feature>
<reference evidence="5 6" key="1">
    <citation type="submission" date="2022-07" db="EMBL/GenBank/DDBJ databases">
        <title>Novel species in genus cellulomonas.</title>
        <authorList>
            <person name="Ye L."/>
        </authorList>
    </citation>
    <scope>NUCLEOTIDE SEQUENCE [LARGE SCALE GENOMIC DNA]</scope>
    <source>
        <strain evidence="6">zg-Y338</strain>
    </source>
</reference>